<dbReference type="RefSeq" id="WP_378297570.1">
    <property type="nucleotide sequence ID" value="NZ_JBHTJA010000012.1"/>
</dbReference>
<evidence type="ECO:0000256" key="1">
    <source>
        <dbReference type="SAM" id="MobiDB-lite"/>
    </source>
</evidence>
<comment type="caution">
    <text evidence="2">The sequence shown here is derived from an EMBL/GenBank/DDBJ whole genome shotgun (WGS) entry which is preliminary data.</text>
</comment>
<evidence type="ECO:0000313" key="2">
    <source>
        <dbReference type="EMBL" id="MFD0900569.1"/>
    </source>
</evidence>
<accession>A0ABW3EPT6</accession>
<sequence length="160" mass="17607">MLRQPSKVEEDAENALAQAAGGLDQEEEDRAPYCSPAYVEMETGAAWLALGRPSEALTVFEESRAQLNGSTQIRDHVLCLARLATAYAVADEVEEACNVAEEALTLTQSIGSVRVAAQLRRVRHRLARWSRDPTVTDLIMRLDRVAESFPSPRSRPEGAQ</sequence>
<dbReference type="InterPro" id="IPR011990">
    <property type="entry name" value="TPR-like_helical_dom_sf"/>
</dbReference>
<dbReference type="Gene3D" id="1.25.40.10">
    <property type="entry name" value="Tetratricopeptide repeat domain"/>
    <property type="match status" value="1"/>
</dbReference>
<dbReference type="SUPFAM" id="SSF48452">
    <property type="entry name" value="TPR-like"/>
    <property type="match status" value="1"/>
</dbReference>
<evidence type="ECO:0000313" key="3">
    <source>
        <dbReference type="Proteomes" id="UP001596972"/>
    </source>
</evidence>
<reference evidence="3" key="1">
    <citation type="journal article" date="2019" name="Int. J. Syst. Evol. Microbiol.">
        <title>The Global Catalogue of Microorganisms (GCM) 10K type strain sequencing project: providing services to taxonomists for standard genome sequencing and annotation.</title>
        <authorList>
            <consortium name="The Broad Institute Genomics Platform"/>
            <consortium name="The Broad Institute Genome Sequencing Center for Infectious Disease"/>
            <person name="Wu L."/>
            <person name="Ma J."/>
        </authorList>
    </citation>
    <scope>NUCLEOTIDE SEQUENCE [LARGE SCALE GENOMIC DNA]</scope>
    <source>
        <strain evidence="3">JCM 31202</strain>
    </source>
</reference>
<dbReference type="EMBL" id="JBHTJA010000012">
    <property type="protein sequence ID" value="MFD0900569.1"/>
    <property type="molecule type" value="Genomic_DNA"/>
</dbReference>
<name>A0ABW3EPT6_9ACTN</name>
<evidence type="ECO:0008006" key="4">
    <source>
        <dbReference type="Google" id="ProtNLM"/>
    </source>
</evidence>
<organism evidence="2 3">
    <name type="scientific">Actinomadura sediminis</name>
    <dbReference type="NCBI Taxonomy" id="1038904"/>
    <lineage>
        <taxon>Bacteria</taxon>
        <taxon>Bacillati</taxon>
        <taxon>Actinomycetota</taxon>
        <taxon>Actinomycetes</taxon>
        <taxon>Streptosporangiales</taxon>
        <taxon>Thermomonosporaceae</taxon>
        <taxon>Actinomadura</taxon>
    </lineage>
</organism>
<keyword evidence="3" id="KW-1185">Reference proteome</keyword>
<proteinExistence type="predicted"/>
<dbReference type="Proteomes" id="UP001596972">
    <property type="component" value="Unassembled WGS sequence"/>
</dbReference>
<feature type="region of interest" description="Disordered" evidence="1">
    <location>
        <begin position="1"/>
        <end position="29"/>
    </location>
</feature>
<gene>
    <name evidence="2" type="ORF">ACFQ11_09225</name>
</gene>
<protein>
    <recommendedName>
        <fullName evidence="4">Tetratricopeptide repeat protein</fullName>
    </recommendedName>
</protein>